<gene>
    <name evidence="4" type="primary">csrA</name>
    <name evidence="5" type="ORF">V144x_09710</name>
</gene>
<keyword evidence="4" id="KW-0678">Repressor</keyword>
<protein>
    <recommendedName>
        <fullName evidence="4">Translational regulator CsrA</fullName>
    </recommendedName>
</protein>
<dbReference type="KEGG" id="gaw:V144x_09710"/>
<evidence type="ECO:0000313" key="5">
    <source>
        <dbReference type="EMBL" id="QDT95526.1"/>
    </source>
</evidence>
<dbReference type="Proteomes" id="UP000318704">
    <property type="component" value="Chromosome"/>
</dbReference>
<evidence type="ECO:0000256" key="2">
    <source>
        <dbReference type="ARBA" id="ARBA00022845"/>
    </source>
</evidence>
<dbReference type="Pfam" id="PF02599">
    <property type="entry name" value="CsrA"/>
    <property type="match status" value="1"/>
</dbReference>
<keyword evidence="2 4" id="KW-0810">Translation regulation</keyword>
<comment type="subunit">
    <text evidence="4">Homodimer; the beta-strands of each monomer intercalate to form a hydrophobic core, while the alpha-helices form wings that extend away from the core.</text>
</comment>
<comment type="function">
    <text evidence="4">A translational regulator that binds mRNA to regulate translation initiation and/or mRNA stability. Usually binds in the 5'-UTR at or near the Shine-Dalgarno sequence preventing ribosome-binding, thus repressing translation. Its main target seems to be the major flagellin gene, while its function is anatagonized by FliW.</text>
</comment>
<dbReference type="GO" id="GO:0006109">
    <property type="term" value="P:regulation of carbohydrate metabolic process"/>
    <property type="evidence" value="ECO:0007669"/>
    <property type="project" value="InterPro"/>
</dbReference>
<dbReference type="PANTHER" id="PTHR34984">
    <property type="entry name" value="CARBON STORAGE REGULATOR"/>
    <property type="match status" value="1"/>
</dbReference>
<accession>A0A517VR80</accession>
<dbReference type="HAMAP" id="MF_00167">
    <property type="entry name" value="CsrA"/>
    <property type="match status" value="1"/>
</dbReference>
<dbReference type="EMBL" id="CP037920">
    <property type="protein sequence ID" value="QDT95526.1"/>
    <property type="molecule type" value="Genomic_DNA"/>
</dbReference>
<name>A0A517VR80_9PLAN</name>
<dbReference type="InterPro" id="IPR003751">
    <property type="entry name" value="CsrA"/>
</dbReference>
<comment type="similarity">
    <text evidence="4">Belongs to the CsrA/RsmA family.</text>
</comment>
<reference evidence="5 6" key="1">
    <citation type="submission" date="2019-03" db="EMBL/GenBank/DDBJ databases">
        <title>Deep-cultivation of Planctomycetes and their phenomic and genomic characterization uncovers novel biology.</title>
        <authorList>
            <person name="Wiegand S."/>
            <person name="Jogler M."/>
            <person name="Boedeker C."/>
            <person name="Pinto D."/>
            <person name="Vollmers J."/>
            <person name="Rivas-Marin E."/>
            <person name="Kohn T."/>
            <person name="Peeters S.H."/>
            <person name="Heuer A."/>
            <person name="Rast P."/>
            <person name="Oberbeckmann S."/>
            <person name="Bunk B."/>
            <person name="Jeske O."/>
            <person name="Meyerdierks A."/>
            <person name="Storesund J.E."/>
            <person name="Kallscheuer N."/>
            <person name="Luecker S."/>
            <person name="Lage O.M."/>
            <person name="Pohl T."/>
            <person name="Merkel B.J."/>
            <person name="Hornburger P."/>
            <person name="Mueller R.-W."/>
            <person name="Bruemmer F."/>
            <person name="Labrenz M."/>
            <person name="Spormann A.M."/>
            <person name="Op den Camp H."/>
            <person name="Overmann J."/>
            <person name="Amann R."/>
            <person name="Jetten M.S.M."/>
            <person name="Mascher T."/>
            <person name="Medema M.H."/>
            <person name="Devos D.P."/>
            <person name="Kaster A.-K."/>
            <person name="Ovreas L."/>
            <person name="Rohde M."/>
            <person name="Galperin M.Y."/>
            <person name="Jogler C."/>
        </authorList>
    </citation>
    <scope>NUCLEOTIDE SEQUENCE [LARGE SCALE GENOMIC DNA]</scope>
    <source>
        <strain evidence="5 6">V144</strain>
    </source>
</reference>
<comment type="subcellular location">
    <subcellularLocation>
        <location evidence="4">Cytoplasm</location>
    </subcellularLocation>
</comment>
<dbReference type="GO" id="GO:1902208">
    <property type="term" value="P:regulation of bacterial-type flagellum assembly"/>
    <property type="evidence" value="ECO:0007669"/>
    <property type="project" value="UniProtKB-UniRule"/>
</dbReference>
<dbReference type="PANTHER" id="PTHR34984:SF1">
    <property type="entry name" value="CARBON STORAGE REGULATOR"/>
    <property type="match status" value="1"/>
</dbReference>
<dbReference type="AlphaFoldDB" id="A0A517VR80"/>
<dbReference type="SUPFAM" id="SSF117130">
    <property type="entry name" value="CsrA-like"/>
    <property type="match status" value="1"/>
</dbReference>
<dbReference type="Gene3D" id="2.60.40.4380">
    <property type="entry name" value="Translational regulator CsrA"/>
    <property type="match status" value="1"/>
</dbReference>
<keyword evidence="3 4" id="KW-0694">RNA-binding</keyword>
<evidence type="ECO:0000256" key="4">
    <source>
        <dbReference type="HAMAP-Rule" id="MF_00167"/>
    </source>
</evidence>
<organism evidence="5 6">
    <name type="scientific">Gimesia aquarii</name>
    <dbReference type="NCBI Taxonomy" id="2527964"/>
    <lineage>
        <taxon>Bacteria</taxon>
        <taxon>Pseudomonadati</taxon>
        <taxon>Planctomycetota</taxon>
        <taxon>Planctomycetia</taxon>
        <taxon>Planctomycetales</taxon>
        <taxon>Planctomycetaceae</taxon>
        <taxon>Gimesia</taxon>
    </lineage>
</organism>
<evidence type="ECO:0000313" key="6">
    <source>
        <dbReference type="Proteomes" id="UP000318704"/>
    </source>
</evidence>
<dbReference type="InterPro" id="IPR036107">
    <property type="entry name" value="CsrA_sf"/>
</dbReference>
<evidence type="ECO:0000256" key="1">
    <source>
        <dbReference type="ARBA" id="ARBA00022490"/>
    </source>
</evidence>
<dbReference type="GO" id="GO:0045947">
    <property type="term" value="P:negative regulation of translational initiation"/>
    <property type="evidence" value="ECO:0007669"/>
    <property type="project" value="UniProtKB-UniRule"/>
</dbReference>
<evidence type="ECO:0000256" key="3">
    <source>
        <dbReference type="ARBA" id="ARBA00022884"/>
    </source>
</evidence>
<keyword evidence="1 4" id="KW-0963">Cytoplasm</keyword>
<dbReference type="GO" id="GO:0048027">
    <property type="term" value="F:mRNA 5'-UTR binding"/>
    <property type="evidence" value="ECO:0007669"/>
    <property type="project" value="UniProtKB-UniRule"/>
</dbReference>
<dbReference type="GO" id="GO:0006402">
    <property type="term" value="P:mRNA catabolic process"/>
    <property type="evidence" value="ECO:0007669"/>
    <property type="project" value="InterPro"/>
</dbReference>
<sequence>MLVLSRKVLERIKIGDKIYIQILQIRPGVVRVGIEAPEDVIIIRDELNHEPTEEEPEPQVA</sequence>
<dbReference type="GO" id="GO:0044781">
    <property type="term" value="P:bacterial-type flagellum organization"/>
    <property type="evidence" value="ECO:0007669"/>
    <property type="project" value="UniProtKB-KW"/>
</dbReference>
<dbReference type="RefSeq" id="WP_144982119.1">
    <property type="nucleotide sequence ID" value="NZ_CP037920.1"/>
</dbReference>
<proteinExistence type="inferred from homology"/>
<dbReference type="GO" id="GO:0005829">
    <property type="term" value="C:cytosol"/>
    <property type="evidence" value="ECO:0007669"/>
    <property type="project" value="TreeGrafter"/>
</dbReference>
<keyword evidence="4" id="KW-1005">Bacterial flagellum biogenesis</keyword>